<reference evidence="4" key="2">
    <citation type="submission" date="2017-10" db="EMBL/GenBank/DDBJ databases">
        <title>Ladona fulva Genome sequencing and assembly.</title>
        <authorList>
            <person name="Murali S."/>
            <person name="Richards S."/>
            <person name="Bandaranaike D."/>
            <person name="Bellair M."/>
            <person name="Blankenburg K."/>
            <person name="Chao H."/>
            <person name="Dinh H."/>
            <person name="Doddapaneni H."/>
            <person name="Dugan-Rocha S."/>
            <person name="Elkadiri S."/>
            <person name="Gnanaolivu R."/>
            <person name="Hernandez B."/>
            <person name="Skinner E."/>
            <person name="Javaid M."/>
            <person name="Lee S."/>
            <person name="Li M."/>
            <person name="Ming W."/>
            <person name="Munidasa M."/>
            <person name="Muniz J."/>
            <person name="Nguyen L."/>
            <person name="Hughes D."/>
            <person name="Osuji N."/>
            <person name="Pu L.-L."/>
            <person name="Puazo M."/>
            <person name="Qu C."/>
            <person name="Quiroz J."/>
            <person name="Raj R."/>
            <person name="Weissenberger G."/>
            <person name="Xin Y."/>
            <person name="Zou X."/>
            <person name="Han Y."/>
            <person name="Worley K."/>
            <person name="Muzny D."/>
            <person name="Gibbs R."/>
        </authorList>
    </citation>
    <scope>NUCLEOTIDE SEQUENCE</scope>
    <source>
        <strain evidence="4">Sampled in the wild</strain>
    </source>
</reference>
<protein>
    <recommendedName>
        <fullName evidence="6">Cuticle protein 6</fullName>
    </recommendedName>
</protein>
<sequence>MRSLLIVLSVLGVALAKPGLLSWGIPSRSLLSTPWAYSVQAPWAYPTISNQYHSQDALGQYSYGYSGGPSAKSEVKTFDGVTRGGYSYVDAEGKIQSVNYVADPVNGFRVAATNLPVAPAPIPSAPLVGPAPVQDTPEVAAAKQAHFAAVVEAKALAEASPEMPVAVNQWNTITPNVLPVVSPAVGIIPGSRFAYSTASPVLSAPISWTNSWIGGSNQYHAQDGLGQYSYGYSGGPSTKSEMKTFDGVTRGGYSYVDAEGKIQSVNYIADGLGFRVAATNLPVGPVAPETPILQTIPDTPEVAVAKAQHFAAVEEAKARAWQ</sequence>
<evidence type="ECO:0000256" key="3">
    <source>
        <dbReference type="SAM" id="SignalP"/>
    </source>
</evidence>
<organism evidence="4 5">
    <name type="scientific">Ladona fulva</name>
    <name type="common">Scarce chaser dragonfly</name>
    <name type="synonym">Libellula fulva</name>
    <dbReference type="NCBI Taxonomy" id="123851"/>
    <lineage>
        <taxon>Eukaryota</taxon>
        <taxon>Metazoa</taxon>
        <taxon>Ecdysozoa</taxon>
        <taxon>Arthropoda</taxon>
        <taxon>Hexapoda</taxon>
        <taxon>Insecta</taxon>
        <taxon>Pterygota</taxon>
        <taxon>Palaeoptera</taxon>
        <taxon>Odonata</taxon>
        <taxon>Epiprocta</taxon>
        <taxon>Anisoptera</taxon>
        <taxon>Libelluloidea</taxon>
        <taxon>Libellulidae</taxon>
        <taxon>Ladona</taxon>
    </lineage>
</organism>
<dbReference type="PANTHER" id="PTHR10380:SF196">
    <property type="entry name" value="CUTICULAR PROTEIN 72EA"/>
    <property type="match status" value="1"/>
</dbReference>
<name>A0A8K0KJZ6_LADFU</name>
<feature type="chain" id="PRO_5035422444" description="Cuticle protein 6" evidence="3">
    <location>
        <begin position="17"/>
        <end position="322"/>
    </location>
</feature>
<evidence type="ECO:0000313" key="4">
    <source>
        <dbReference type="EMBL" id="KAG8235992.1"/>
    </source>
</evidence>
<proteinExistence type="predicted"/>
<keyword evidence="1 2" id="KW-0193">Cuticle</keyword>
<dbReference type="PANTHER" id="PTHR10380">
    <property type="entry name" value="CUTICLE PROTEIN"/>
    <property type="match status" value="1"/>
</dbReference>
<accession>A0A8K0KJZ6</accession>
<dbReference type="AlphaFoldDB" id="A0A8K0KJZ6"/>
<dbReference type="EMBL" id="KZ308976">
    <property type="protein sequence ID" value="KAG8235992.1"/>
    <property type="molecule type" value="Genomic_DNA"/>
</dbReference>
<keyword evidence="5" id="KW-1185">Reference proteome</keyword>
<gene>
    <name evidence="4" type="ORF">J437_LFUL016525</name>
</gene>
<dbReference type="GO" id="GO:0008010">
    <property type="term" value="F:structural constituent of chitin-based larval cuticle"/>
    <property type="evidence" value="ECO:0007669"/>
    <property type="project" value="TreeGrafter"/>
</dbReference>
<dbReference type="Pfam" id="PF00379">
    <property type="entry name" value="Chitin_bind_4"/>
    <property type="match status" value="2"/>
</dbReference>
<dbReference type="InterPro" id="IPR050468">
    <property type="entry name" value="Cuticle_Struct_Prot"/>
</dbReference>
<feature type="signal peptide" evidence="3">
    <location>
        <begin position="1"/>
        <end position="16"/>
    </location>
</feature>
<dbReference type="InterPro" id="IPR031311">
    <property type="entry name" value="CHIT_BIND_RR_consensus"/>
</dbReference>
<evidence type="ECO:0000256" key="2">
    <source>
        <dbReference type="PROSITE-ProRule" id="PRU00497"/>
    </source>
</evidence>
<dbReference type="PROSITE" id="PS00233">
    <property type="entry name" value="CHIT_BIND_RR_1"/>
    <property type="match status" value="2"/>
</dbReference>
<keyword evidence="3" id="KW-0732">Signal</keyword>
<dbReference type="PROSITE" id="PS51155">
    <property type="entry name" value="CHIT_BIND_RR_2"/>
    <property type="match status" value="2"/>
</dbReference>
<evidence type="ECO:0000313" key="5">
    <source>
        <dbReference type="Proteomes" id="UP000792457"/>
    </source>
</evidence>
<evidence type="ECO:0008006" key="6">
    <source>
        <dbReference type="Google" id="ProtNLM"/>
    </source>
</evidence>
<comment type="caution">
    <text evidence="4">The sequence shown here is derived from an EMBL/GenBank/DDBJ whole genome shotgun (WGS) entry which is preliminary data.</text>
</comment>
<evidence type="ECO:0000256" key="1">
    <source>
        <dbReference type="ARBA" id="ARBA00022460"/>
    </source>
</evidence>
<dbReference type="OrthoDB" id="8188035at2759"/>
<reference evidence="4" key="1">
    <citation type="submission" date="2013-04" db="EMBL/GenBank/DDBJ databases">
        <authorList>
            <person name="Qu J."/>
            <person name="Murali S.C."/>
            <person name="Bandaranaike D."/>
            <person name="Bellair M."/>
            <person name="Blankenburg K."/>
            <person name="Chao H."/>
            <person name="Dinh H."/>
            <person name="Doddapaneni H."/>
            <person name="Downs B."/>
            <person name="Dugan-Rocha S."/>
            <person name="Elkadiri S."/>
            <person name="Gnanaolivu R.D."/>
            <person name="Hernandez B."/>
            <person name="Javaid M."/>
            <person name="Jayaseelan J.C."/>
            <person name="Lee S."/>
            <person name="Li M."/>
            <person name="Ming W."/>
            <person name="Munidasa M."/>
            <person name="Muniz J."/>
            <person name="Nguyen L."/>
            <person name="Ongeri F."/>
            <person name="Osuji N."/>
            <person name="Pu L.-L."/>
            <person name="Puazo M."/>
            <person name="Qu C."/>
            <person name="Quiroz J."/>
            <person name="Raj R."/>
            <person name="Weissenberger G."/>
            <person name="Xin Y."/>
            <person name="Zou X."/>
            <person name="Han Y."/>
            <person name="Richards S."/>
            <person name="Worley K."/>
            <person name="Muzny D."/>
            <person name="Gibbs R."/>
        </authorList>
    </citation>
    <scope>NUCLEOTIDE SEQUENCE</scope>
    <source>
        <strain evidence="4">Sampled in the wild</strain>
    </source>
</reference>
<dbReference type="InterPro" id="IPR000618">
    <property type="entry name" value="Insect_cuticle"/>
</dbReference>
<dbReference type="GO" id="GO:0062129">
    <property type="term" value="C:chitin-based extracellular matrix"/>
    <property type="evidence" value="ECO:0007669"/>
    <property type="project" value="TreeGrafter"/>
</dbReference>
<dbReference type="Proteomes" id="UP000792457">
    <property type="component" value="Unassembled WGS sequence"/>
</dbReference>